<evidence type="ECO:0000313" key="12">
    <source>
        <dbReference type="EMBL" id="KPL52980.1"/>
    </source>
</evidence>
<dbReference type="Pfam" id="PF02518">
    <property type="entry name" value="HATPase_c"/>
    <property type="match status" value="1"/>
</dbReference>
<dbReference type="Gene3D" id="1.10.287.130">
    <property type="match status" value="1"/>
</dbReference>
<dbReference type="InterPro" id="IPR035965">
    <property type="entry name" value="PAS-like_dom_sf"/>
</dbReference>
<sequence>MAERDGKDRSGRLIEQVTGSELAGLDGAGEALWLDVIAKMDEVYSDLLRYETDLEAKNAELEEAQAFISSVIASVSDILVVVDADGTILQVNPAFVRLTGISAADLVGAKLATRLAPADRAAATDLAGGSGEFSDREVRFLTAEAVSDLMAVACSPRLDHAGRHAGAVLTGRPIGELRRAYEALHRAHQELQQAQRKLIEQEKMASLGRLVAGVAHELNNPISFVYGNIHTLDRYRGRLTGFFEALAAGGDPNELRRTWRIDPLMEDLGPLLEGSLEGAVRVSDIVRNLRRLSFSKPGDRMAVDLDKVARNAANWAARAKGGGTRIDFDGCDGALVDGHEGQLHQVLVNLIENAFDAVAGERDPAVAVTVEAADGMVEVRVQDNGPGVAPAVADKIFEPFFTTKAVGEGTGLGLWISYSIAREHGGEIALRPVPHGACFVLRLPQRGPEP</sequence>
<reference evidence="12 13" key="2">
    <citation type="submission" date="2015-10" db="EMBL/GenBank/DDBJ databases">
        <title>Draft Genome Sequence of Prosthecomicrobium hirschii ATCC 27832.</title>
        <authorList>
            <person name="Daniel J."/>
            <person name="Givan S.A."/>
            <person name="Brun Y.V."/>
            <person name="Brown P.J."/>
        </authorList>
    </citation>
    <scope>NUCLEOTIDE SEQUENCE [LARGE SCALE GENOMIC DNA]</scope>
    <source>
        <strain evidence="12 13">16</strain>
    </source>
</reference>
<evidence type="ECO:0000256" key="5">
    <source>
        <dbReference type="ARBA" id="ARBA00022741"/>
    </source>
</evidence>
<dbReference type="InterPro" id="IPR013767">
    <property type="entry name" value="PAS_fold"/>
</dbReference>
<dbReference type="InterPro" id="IPR036890">
    <property type="entry name" value="HATPase_C_sf"/>
</dbReference>
<dbReference type="InterPro" id="IPR036097">
    <property type="entry name" value="HisK_dim/P_sf"/>
</dbReference>
<dbReference type="SUPFAM" id="SSF55874">
    <property type="entry name" value="ATPase domain of HSP90 chaperone/DNA topoisomerase II/histidine kinase"/>
    <property type="match status" value="1"/>
</dbReference>
<evidence type="ECO:0000256" key="6">
    <source>
        <dbReference type="ARBA" id="ARBA00022777"/>
    </source>
</evidence>
<dbReference type="PANTHER" id="PTHR43065:SF42">
    <property type="entry name" value="TWO-COMPONENT SENSOR PPRA"/>
    <property type="match status" value="1"/>
</dbReference>
<keyword evidence="13" id="KW-1185">Reference proteome</keyword>
<dbReference type="STRING" id="665126.ABB55_12765"/>
<dbReference type="SMART" id="SM00387">
    <property type="entry name" value="HATPase_c"/>
    <property type="match status" value="1"/>
</dbReference>
<dbReference type="Pfam" id="PF00989">
    <property type="entry name" value="PAS"/>
    <property type="match status" value="1"/>
</dbReference>
<evidence type="ECO:0000259" key="10">
    <source>
        <dbReference type="PROSITE" id="PS50109"/>
    </source>
</evidence>
<evidence type="ECO:0000313" key="13">
    <source>
        <dbReference type="Proteomes" id="UP000048984"/>
    </source>
</evidence>
<dbReference type="SMART" id="SM00388">
    <property type="entry name" value="HisKA"/>
    <property type="match status" value="1"/>
</dbReference>
<dbReference type="AlphaFoldDB" id="A0A0P6WEB0"/>
<dbReference type="InterPro" id="IPR003661">
    <property type="entry name" value="HisK_dim/P_dom"/>
</dbReference>
<organism evidence="12 13">
    <name type="scientific">Prosthecodimorpha hirschii</name>
    <dbReference type="NCBI Taxonomy" id="665126"/>
    <lineage>
        <taxon>Bacteria</taxon>
        <taxon>Pseudomonadati</taxon>
        <taxon>Pseudomonadota</taxon>
        <taxon>Alphaproteobacteria</taxon>
        <taxon>Hyphomicrobiales</taxon>
        <taxon>Ancalomicrobiaceae</taxon>
        <taxon>Prosthecodimorpha</taxon>
    </lineage>
</organism>
<dbReference type="Gene3D" id="3.30.565.10">
    <property type="entry name" value="Histidine kinase-like ATPase, C-terminal domain"/>
    <property type="match status" value="1"/>
</dbReference>
<evidence type="ECO:0000256" key="3">
    <source>
        <dbReference type="ARBA" id="ARBA00022553"/>
    </source>
</evidence>
<comment type="caution">
    <text evidence="12">The sequence shown here is derived from an EMBL/GenBank/DDBJ whole genome shotgun (WGS) entry which is preliminary data.</text>
</comment>
<dbReference type="PANTHER" id="PTHR43065">
    <property type="entry name" value="SENSOR HISTIDINE KINASE"/>
    <property type="match status" value="1"/>
</dbReference>
<feature type="domain" description="PAS" evidence="11">
    <location>
        <begin position="64"/>
        <end position="120"/>
    </location>
</feature>
<dbReference type="SUPFAM" id="SSF55785">
    <property type="entry name" value="PYP-like sensor domain (PAS domain)"/>
    <property type="match status" value="1"/>
</dbReference>
<evidence type="ECO:0000256" key="8">
    <source>
        <dbReference type="ARBA" id="ARBA00023012"/>
    </source>
</evidence>
<dbReference type="RefSeq" id="WP_054359143.1">
    <property type="nucleotide sequence ID" value="NZ_LJYW01000001.1"/>
</dbReference>
<evidence type="ECO:0000256" key="9">
    <source>
        <dbReference type="SAM" id="Coils"/>
    </source>
</evidence>
<dbReference type="GO" id="GO:0000155">
    <property type="term" value="F:phosphorelay sensor kinase activity"/>
    <property type="evidence" value="ECO:0007669"/>
    <property type="project" value="InterPro"/>
</dbReference>
<reference evidence="12 13" key="1">
    <citation type="submission" date="2015-09" db="EMBL/GenBank/DDBJ databases">
        <authorList>
            <person name="Jackson K.R."/>
            <person name="Lunt B.L."/>
            <person name="Fisher J.N.B."/>
            <person name="Gardner A.V."/>
            <person name="Bailey M.E."/>
            <person name="Deus L.M."/>
            <person name="Earl A.S."/>
            <person name="Gibby P.D."/>
            <person name="Hartmann K.A."/>
            <person name="Liu J.E."/>
            <person name="Manci A.M."/>
            <person name="Nielsen D.A."/>
            <person name="Solomon M.B."/>
            <person name="Breakwell D.P."/>
            <person name="Burnett S.H."/>
            <person name="Grose J.H."/>
        </authorList>
    </citation>
    <scope>NUCLEOTIDE SEQUENCE [LARGE SCALE GENOMIC DNA]</scope>
    <source>
        <strain evidence="12 13">16</strain>
    </source>
</reference>
<dbReference type="CDD" id="cd00130">
    <property type="entry name" value="PAS"/>
    <property type="match status" value="1"/>
</dbReference>
<feature type="domain" description="Histidine kinase" evidence="10">
    <location>
        <begin position="213"/>
        <end position="447"/>
    </location>
</feature>
<keyword evidence="8" id="KW-0902">Two-component regulatory system</keyword>
<dbReference type="GO" id="GO:0005524">
    <property type="term" value="F:ATP binding"/>
    <property type="evidence" value="ECO:0007669"/>
    <property type="project" value="UniProtKB-KW"/>
</dbReference>
<dbReference type="SMART" id="SM00091">
    <property type="entry name" value="PAS"/>
    <property type="match status" value="1"/>
</dbReference>
<keyword evidence="9" id="KW-0175">Coiled coil</keyword>
<proteinExistence type="predicted"/>
<dbReference type="Gene3D" id="3.30.450.20">
    <property type="entry name" value="PAS domain"/>
    <property type="match status" value="1"/>
</dbReference>
<evidence type="ECO:0000256" key="1">
    <source>
        <dbReference type="ARBA" id="ARBA00000085"/>
    </source>
</evidence>
<keyword evidence="5" id="KW-0547">Nucleotide-binding</keyword>
<name>A0A0P6WEB0_9HYPH</name>
<feature type="coiled-coil region" evidence="9">
    <location>
        <begin position="174"/>
        <end position="204"/>
    </location>
</feature>
<protein>
    <recommendedName>
        <fullName evidence="2">histidine kinase</fullName>
        <ecNumber evidence="2">2.7.13.3</ecNumber>
    </recommendedName>
</protein>
<dbReference type="SUPFAM" id="SSF47384">
    <property type="entry name" value="Homodimeric domain of signal transducing histidine kinase"/>
    <property type="match status" value="1"/>
</dbReference>
<keyword evidence="6 12" id="KW-0418">Kinase</keyword>
<dbReference type="GO" id="GO:0006355">
    <property type="term" value="P:regulation of DNA-templated transcription"/>
    <property type="evidence" value="ECO:0007669"/>
    <property type="project" value="InterPro"/>
</dbReference>
<evidence type="ECO:0000256" key="4">
    <source>
        <dbReference type="ARBA" id="ARBA00022679"/>
    </source>
</evidence>
<evidence type="ECO:0000256" key="2">
    <source>
        <dbReference type="ARBA" id="ARBA00012438"/>
    </source>
</evidence>
<evidence type="ECO:0000259" key="11">
    <source>
        <dbReference type="PROSITE" id="PS50112"/>
    </source>
</evidence>
<dbReference type="InterPro" id="IPR000014">
    <property type="entry name" value="PAS"/>
</dbReference>
<gene>
    <name evidence="12" type="ORF">ABB55_12765</name>
</gene>
<dbReference type="Proteomes" id="UP000048984">
    <property type="component" value="Unassembled WGS sequence"/>
</dbReference>
<accession>A0A0P6WEB0</accession>
<dbReference type="EMBL" id="LJYW01000001">
    <property type="protein sequence ID" value="KPL52980.1"/>
    <property type="molecule type" value="Genomic_DNA"/>
</dbReference>
<dbReference type="NCBIfam" id="TIGR00229">
    <property type="entry name" value="sensory_box"/>
    <property type="match status" value="1"/>
</dbReference>
<dbReference type="CDD" id="cd00082">
    <property type="entry name" value="HisKA"/>
    <property type="match status" value="1"/>
</dbReference>
<dbReference type="InterPro" id="IPR004358">
    <property type="entry name" value="Sig_transdc_His_kin-like_C"/>
</dbReference>
<dbReference type="EC" id="2.7.13.3" evidence="2"/>
<evidence type="ECO:0000256" key="7">
    <source>
        <dbReference type="ARBA" id="ARBA00022840"/>
    </source>
</evidence>
<keyword evidence="4" id="KW-0808">Transferase</keyword>
<comment type="catalytic activity">
    <reaction evidence="1">
        <text>ATP + protein L-histidine = ADP + protein N-phospho-L-histidine.</text>
        <dbReference type="EC" id="2.7.13.3"/>
    </reaction>
</comment>
<dbReference type="PROSITE" id="PS50109">
    <property type="entry name" value="HIS_KIN"/>
    <property type="match status" value="1"/>
</dbReference>
<keyword evidence="7" id="KW-0067">ATP-binding</keyword>
<dbReference type="InterPro" id="IPR005467">
    <property type="entry name" value="His_kinase_dom"/>
</dbReference>
<keyword evidence="3" id="KW-0597">Phosphoprotein</keyword>
<dbReference type="InterPro" id="IPR003594">
    <property type="entry name" value="HATPase_dom"/>
</dbReference>
<dbReference type="PROSITE" id="PS50112">
    <property type="entry name" value="PAS"/>
    <property type="match status" value="1"/>
</dbReference>
<dbReference type="PRINTS" id="PR00344">
    <property type="entry name" value="BCTRLSENSOR"/>
</dbReference>